<organism evidence="3 4">
    <name type="scientific">Favolaschia claudopus</name>
    <dbReference type="NCBI Taxonomy" id="2862362"/>
    <lineage>
        <taxon>Eukaryota</taxon>
        <taxon>Fungi</taxon>
        <taxon>Dikarya</taxon>
        <taxon>Basidiomycota</taxon>
        <taxon>Agaricomycotina</taxon>
        <taxon>Agaricomycetes</taxon>
        <taxon>Agaricomycetidae</taxon>
        <taxon>Agaricales</taxon>
        <taxon>Marasmiineae</taxon>
        <taxon>Mycenaceae</taxon>
        <taxon>Favolaschia</taxon>
    </lineage>
</organism>
<evidence type="ECO:0000256" key="1">
    <source>
        <dbReference type="SAM" id="MobiDB-lite"/>
    </source>
</evidence>
<evidence type="ECO:0000256" key="2">
    <source>
        <dbReference type="SAM" id="SignalP"/>
    </source>
</evidence>
<feature type="chain" id="PRO_5043866668" description="Secreted protein" evidence="2">
    <location>
        <begin position="21"/>
        <end position="104"/>
    </location>
</feature>
<protein>
    <recommendedName>
        <fullName evidence="5">Secreted protein</fullName>
    </recommendedName>
</protein>
<evidence type="ECO:0008006" key="5">
    <source>
        <dbReference type="Google" id="ProtNLM"/>
    </source>
</evidence>
<dbReference type="EMBL" id="JAWWNJ010000001">
    <property type="protein sequence ID" value="KAK7063603.1"/>
    <property type="molecule type" value="Genomic_DNA"/>
</dbReference>
<evidence type="ECO:0000313" key="4">
    <source>
        <dbReference type="Proteomes" id="UP001362999"/>
    </source>
</evidence>
<dbReference type="Proteomes" id="UP001362999">
    <property type="component" value="Unassembled WGS sequence"/>
</dbReference>
<comment type="caution">
    <text evidence="3">The sequence shown here is derived from an EMBL/GenBank/DDBJ whole genome shotgun (WGS) entry which is preliminary data.</text>
</comment>
<sequence>MIDFVPRLFLLLMFFPDNGSLTYSTVILATSSPANTLAIVLSFQDGLVDSRNEARTVNRPETNIPAQPQFPEPESLAKFQDDGDSHIQRSQRFSSWILPCCERN</sequence>
<feature type="signal peptide" evidence="2">
    <location>
        <begin position="1"/>
        <end position="20"/>
    </location>
</feature>
<name>A0AAW0EFK7_9AGAR</name>
<reference evidence="3 4" key="1">
    <citation type="journal article" date="2024" name="J Genomics">
        <title>Draft genome sequencing and assembly of Favolaschia claudopus CIRM-BRFM 2984 isolated from oak limbs.</title>
        <authorList>
            <person name="Navarro D."/>
            <person name="Drula E."/>
            <person name="Chaduli D."/>
            <person name="Cazenave R."/>
            <person name="Ahrendt S."/>
            <person name="Wang J."/>
            <person name="Lipzen A."/>
            <person name="Daum C."/>
            <person name="Barry K."/>
            <person name="Grigoriev I.V."/>
            <person name="Favel A."/>
            <person name="Rosso M.N."/>
            <person name="Martin F."/>
        </authorList>
    </citation>
    <scope>NUCLEOTIDE SEQUENCE [LARGE SCALE GENOMIC DNA]</scope>
    <source>
        <strain evidence="3 4">CIRM-BRFM 2984</strain>
    </source>
</reference>
<keyword evidence="2" id="KW-0732">Signal</keyword>
<proteinExistence type="predicted"/>
<evidence type="ECO:0000313" key="3">
    <source>
        <dbReference type="EMBL" id="KAK7063603.1"/>
    </source>
</evidence>
<gene>
    <name evidence="3" type="ORF">R3P38DRAFT_6222</name>
</gene>
<feature type="region of interest" description="Disordered" evidence="1">
    <location>
        <begin position="59"/>
        <end position="81"/>
    </location>
</feature>
<keyword evidence="4" id="KW-1185">Reference proteome</keyword>
<dbReference type="AlphaFoldDB" id="A0AAW0EFK7"/>
<accession>A0AAW0EFK7</accession>